<gene>
    <name evidence="2" type="ORF">NCTC11807_02171</name>
</gene>
<dbReference type="RefSeq" id="WP_238994474.1">
    <property type="nucleotide sequence ID" value="NZ_CP068029.1"/>
</dbReference>
<reference evidence="2 3" key="1">
    <citation type="submission" date="2018-06" db="EMBL/GenBank/DDBJ databases">
        <authorList>
            <consortium name="Pathogen Informatics"/>
            <person name="Doyle S."/>
        </authorList>
    </citation>
    <scope>NUCLEOTIDE SEQUENCE [LARGE SCALE GENOMIC DNA]</scope>
    <source>
        <strain evidence="2 3">NCTC11807</strain>
    </source>
</reference>
<protein>
    <submittedName>
        <fullName evidence="2">Transcription activator, effector binding domain-containing protein</fullName>
    </submittedName>
</protein>
<organism evidence="2 3">
    <name type="scientific">Staphylococcus saccharolyticus</name>
    <dbReference type="NCBI Taxonomy" id="33028"/>
    <lineage>
        <taxon>Bacteria</taxon>
        <taxon>Bacillati</taxon>
        <taxon>Bacillota</taxon>
        <taxon>Bacilli</taxon>
        <taxon>Bacillales</taxon>
        <taxon>Staphylococcaceae</taxon>
        <taxon>Staphylococcus</taxon>
    </lineage>
</organism>
<feature type="domain" description="GyrI-like small molecule binding" evidence="1">
    <location>
        <begin position="6"/>
        <end position="99"/>
    </location>
</feature>
<sequence>MLEVDLDDPQTVIPKHCRYDVMLRIDDIVKDENINFRKFHGGKCAVFSIPHTEEAVSKFFRDLNNILDKTQLHMINHPIIERYKEGERINNFCDMLIPIE</sequence>
<evidence type="ECO:0000313" key="2">
    <source>
        <dbReference type="EMBL" id="SUM73477.1"/>
    </source>
</evidence>
<dbReference type="InterPro" id="IPR029442">
    <property type="entry name" value="GyrI-like"/>
</dbReference>
<dbReference type="SUPFAM" id="SSF55136">
    <property type="entry name" value="Probable bacterial effector-binding domain"/>
    <property type="match status" value="1"/>
</dbReference>
<name>A0A380HAM4_9STAP</name>
<proteinExistence type="predicted"/>
<evidence type="ECO:0000313" key="3">
    <source>
        <dbReference type="Proteomes" id="UP000255425"/>
    </source>
</evidence>
<dbReference type="AlphaFoldDB" id="A0A380HAM4"/>
<keyword evidence="3" id="KW-1185">Reference proteome</keyword>
<accession>A0A380HAM4</accession>
<dbReference type="Gene3D" id="3.20.80.10">
    <property type="entry name" value="Regulatory factor, effector binding domain"/>
    <property type="match status" value="1"/>
</dbReference>
<dbReference type="Proteomes" id="UP000255425">
    <property type="component" value="Unassembled WGS sequence"/>
</dbReference>
<dbReference type="InterPro" id="IPR011256">
    <property type="entry name" value="Reg_factor_effector_dom_sf"/>
</dbReference>
<dbReference type="EMBL" id="UHDZ01000001">
    <property type="protein sequence ID" value="SUM73477.1"/>
    <property type="molecule type" value="Genomic_DNA"/>
</dbReference>
<dbReference type="Pfam" id="PF06445">
    <property type="entry name" value="GyrI-like"/>
    <property type="match status" value="1"/>
</dbReference>
<evidence type="ECO:0000259" key="1">
    <source>
        <dbReference type="Pfam" id="PF06445"/>
    </source>
</evidence>